<keyword evidence="3" id="KW-0479">Metal-binding</keyword>
<keyword evidence="6" id="KW-0408">Iron</keyword>
<dbReference type="GO" id="GO:0046872">
    <property type="term" value="F:metal ion binding"/>
    <property type="evidence" value="ECO:0007669"/>
    <property type="project" value="UniProtKB-KW"/>
</dbReference>
<dbReference type="InterPro" id="IPR009051">
    <property type="entry name" value="Helical_ferredxn"/>
</dbReference>
<dbReference type="PANTHER" id="PTHR47153:SF2">
    <property type="entry name" value="LACTATE UTILIZATION PROTEIN B"/>
    <property type="match status" value="1"/>
</dbReference>
<dbReference type="NCBIfam" id="TIGR00273">
    <property type="entry name" value="LutB/LldF family L-lactate oxidation iron-sulfur protein"/>
    <property type="match status" value="1"/>
</dbReference>
<keyword evidence="7" id="KW-0411">Iron-sulfur</keyword>
<dbReference type="InterPro" id="IPR037171">
    <property type="entry name" value="NagB/RpiA_transferase-like"/>
</dbReference>
<dbReference type="InterPro" id="IPR003741">
    <property type="entry name" value="LUD_dom"/>
</dbReference>
<evidence type="ECO:0000313" key="10">
    <source>
        <dbReference type="Proteomes" id="UP000252707"/>
    </source>
</evidence>
<dbReference type="Pfam" id="PF13183">
    <property type="entry name" value="Fer4_8"/>
    <property type="match status" value="1"/>
</dbReference>
<dbReference type="Gene3D" id="3.40.50.10420">
    <property type="entry name" value="NagB/RpiA/CoA transferase-like"/>
    <property type="match status" value="1"/>
</dbReference>
<dbReference type="GO" id="GO:0051539">
    <property type="term" value="F:4 iron, 4 sulfur cluster binding"/>
    <property type="evidence" value="ECO:0007669"/>
    <property type="project" value="UniProtKB-KW"/>
</dbReference>
<proteinExistence type="predicted"/>
<keyword evidence="1" id="KW-0813">Transport</keyword>
<dbReference type="GO" id="GO:0006089">
    <property type="term" value="P:lactate metabolic process"/>
    <property type="evidence" value="ECO:0007669"/>
    <property type="project" value="InterPro"/>
</dbReference>
<dbReference type="InterPro" id="IPR017896">
    <property type="entry name" value="4Fe4S_Fe-S-bd"/>
</dbReference>
<evidence type="ECO:0000256" key="5">
    <source>
        <dbReference type="ARBA" id="ARBA00022982"/>
    </source>
</evidence>
<evidence type="ECO:0000256" key="7">
    <source>
        <dbReference type="ARBA" id="ARBA00023014"/>
    </source>
</evidence>
<evidence type="ECO:0000256" key="3">
    <source>
        <dbReference type="ARBA" id="ARBA00022723"/>
    </source>
</evidence>
<evidence type="ECO:0000256" key="2">
    <source>
        <dbReference type="ARBA" id="ARBA00022485"/>
    </source>
</evidence>
<dbReference type="AlphaFoldDB" id="A0A369C7B5"/>
<dbReference type="RefSeq" id="WP_114280113.1">
    <property type="nucleotide sequence ID" value="NZ_QPJY01000006.1"/>
</dbReference>
<keyword evidence="10" id="KW-1185">Reference proteome</keyword>
<dbReference type="PROSITE" id="PS51379">
    <property type="entry name" value="4FE4S_FER_2"/>
    <property type="match status" value="1"/>
</dbReference>
<evidence type="ECO:0000313" key="9">
    <source>
        <dbReference type="EMBL" id="RCX29902.1"/>
    </source>
</evidence>
<comment type="caution">
    <text evidence="9">The sequence shown here is derived from an EMBL/GenBank/DDBJ whole genome shotgun (WGS) entry which is preliminary data.</text>
</comment>
<dbReference type="InterPro" id="IPR017900">
    <property type="entry name" value="4Fe4S_Fe_S_CS"/>
</dbReference>
<dbReference type="Proteomes" id="UP000252707">
    <property type="component" value="Unassembled WGS sequence"/>
</dbReference>
<sequence>MKATSHAFPENAARALADARLQQALGRARGGFVDKRAAAVAALPEFEALRERARAIKDHTLAHLDWYLERFEAKVREQGGQVHWVRDTAELQAQVLEICRAAGARRVTKGKSMVGEEAALNEALEGGGLEVTETDLGEYIIQLAKEPPSHIIAPAIHKTREQVDELFHRFHADLDPRPLTEVAELVDEARRVLRDRFIAADVGITGANFLVAETGSAIIVTNEGNGDLTATLPRVHIVTASLEKVVPNLDDAATLLRLLARSATGQEFTSYTTLFTGPRREEDPDGPEAFHVILLDNGRSAMLGGPFSDMLRCIRCGACMNHCPVYGAVGGHAYGWVYPGPMGSVLSPMLAGLEETRHLPEASTLCGRCGEVCPVRIPLPGLLRRLRERNFSEGNTPARWRLGLRLWGAVAARPALYRAATGAAAWVLGRLGRRRGAFRQLPGAGGWTATRDLPAPAGETFMSRWKRQGGERP</sequence>
<dbReference type="InterPro" id="IPR004452">
    <property type="entry name" value="LutB/LldF"/>
</dbReference>
<dbReference type="InterPro" id="IPR024569">
    <property type="entry name" value="LutB_C"/>
</dbReference>
<feature type="domain" description="4Fe-4S ferredoxin-type" evidence="8">
    <location>
        <begin position="304"/>
        <end position="334"/>
    </location>
</feature>
<evidence type="ECO:0000256" key="6">
    <source>
        <dbReference type="ARBA" id="ARBA00023004"/>
    </source>
</evidence>
<keyword evidence="2" id="KW-0004">4Fe-4S</keyword>
<dbReference type="SUPFAM" id="SSF46548">
    <property type="entry name" value="alpha-helical ferredoxin"/>
    <property type="match status" value="1"/>
</dbReference>
<evidence type="ECO:0000256" key="1">
    <source>
        <dbReference type="ARBA" id="ARBA00022448"/>
    </source>
</evidence>
<gene>
    <name evidence="9" type="ORF">DFQ59_106134</name>
</gene>
<reference evidence="9 10" key="1">
    <citation type="submission" date="2018-07" db="EMBL/GenBank/DDBJ databases">
        <title>Genomic Encyclopedia of Type Strains, Phase IV (KMG-IV): sequencing the most valuable type-strain genomes for metagenomic binning, comparative biology and taxonomic classification.</title>
        <authorList>
            <person name="Goeker M."/>
        </authorList>
    </citation>
    <scope>NUCLEOTIDE SEQUENCE [LARGE SCALE GENOMIC DNA]</scope>
    <source>
        <strain evidence="9 10">DSM 26407</strain>
    </source>
</reference>
<dbReference type="PANTHER" id="PTHR47153">
    <property type="entry name" value="LACTATE UTILIZATION PROTEIN B"/>
    <property type="match status" value="1"/>
</dbReference>
<evidence type="ECO:0000259" key="8">
    <source>
        <dbReference type="PROSITE" id="PS51379"/>
    </source>
</evidence>
<accession>A0A369C7B5</accession>
<name>A0A369C7B5_9GAMM</name>
<dbReference type="InterPro" id="IPR024185">
    <property type="entry name" value="FTHF_cligase-like_sf"/>
</dbReference>
<evidence type="ECO:0000256" key="4">
    <source>
        <dbReference type="ARBA" id="ARBA00022737"/>
    </source>
</evidence>
<keyword evidence="5" id="KW-0249">Electron transport</keyword>
<dbReference type="OrthoDB" id="5289041at2"/>
<dbReference type="SUPFAM" id="SSF100950">
    <property type="entry name" value="NagB/RpiA/CoA transferase-like"/>
    <property type="match status" value="1"/>
</dbReference>
<dbReference type="PROSITE" id="PS00198">
    <property type="entry name" value="4FE4S_FER_1"/>
    <property type="match status" value="1"/>
</dbReference>
<dbReference type="Pfam" id="PF11870">
    <property type="entry name" value="LutB_C"/>
    <property type="match status" value="1"/>
</dbReference>
<protein>
    <submittedName>
        <fullName evidence="9">L-lactate dehydrogenase complex protein LldF</fullName>
    </submittedName>
</protein>
<keyword evidence="4" id="KW-0677">Repeat</keyword>
<dbReference type="Pfam" id="PF02589">
    <property type="entry name" value="LUD_dom"/>
    <property type="match status" value="1"/>
</dbReference>
<organism evidence="9 10">
    <name type="scientific">Thioalbus denitrificans</name>
    <dbReference type="NCBI Taxonomy" id="547122"/>
    <lineage>
        <taxon>Bacteria</taxon>
        <taxon>Pseudomonadati</taxon>
        <taxon>Pseudomonadota</taxon>
        <taxon>Gammaproteobacteria</taxon>
        <taxon>Chromatiales</taxon>
        <taxon>Ectothiorhodospiraceae</taxon>
        <taxon>Thioalbus</taxon>
    </lineage>
</organism>
<dbReference type="EMBL" id="QPJY01000006">
    <property type="protein sequence ID" value="RCX29902.1"/>
    <property type="molecule type" value="Genomic_DNA"/>
</dbReference>
<dbReference type="Gene3D" id="1.10.1060.10">
    <property type="entry name" value="Alpha-helical ferredoxin"/>
    <property type="match status" value="1"/>
</dbReference>